<evidence type="ECO:0000259" key="1">
    <source>
        <dbReference type="PROSITE" id="PS50097"/>
    </source>
</evidence>
<reference evidence="3" key="1">
    <citation type="submission" date="2014-04" db="EMBL/GenBank/DDBJ databases">
        <title>Evolutionary Origins and Diversification of the Mycorrhizal Mutualists.</title>
        <authorList>
            <consortium name="DOE Joint Genome Institute"/>
            <consortium name="Mycorrhizal Genomics Consortium"/>
            <person name="Kohler A."/>
            <person name="Kuo A."/>
            <person name="Nagy L.G."/>
            <person name="Floudas D."/>
            <person name="Copeland A."/>
            <person name="Barry K.W."/>
            <person name="Cichocki N."/>
            <person name="Veneault-Fourrey C."/>
            <person name="LaButti K."/>
            <person name="Lindquist E.A."/>
            <person name="Lipzen A."/>
            <person name="Lundell T."/>
            <person name="Morin E."/>
            <person name="Murat C."/>
            <person name="Riley R."/>
            <person name="Ohm R."/>
            <person name="Sun H."/>
            <person name="Tunlid A."/>
            <person name="Henrissat B."/>
            <person name="Grigoriev I.V."/>
            <person name="Hibbett D.S."/>
            <person name="Martin F."/>
        </authorList>
    </citation>
    <scope>NUCLEOTIDE SEQUENCE [LARGE SCALE GENOMIC DNA]</scope>
    <source>
        <strain evidence="3">FD-334 SS-4</strain>
    </source>
</reference>
<name>A0A0D2LK11_HYPSF</name>
<dbReference type="STRING" id="945553.A0A0D2LK11"/>
<keyword evidence="3" id="KW-1185">Reference proteome</keyword>
<evidence type="ECO:0000313" key="2">
    <source>
        <dbReference type="EMBL" id="KJA28067.1"/>
    </source>
</evidence>
<evidence type="ECO:0000313" key="3">
    <source>
        <dbReference type="Proteomes" id="UP000054270"/>
    </source>
</evidence>
<dbReference type="OrthoDB" id="3217871at2759"/>
<dbReference type="PROSITE" id="PS50097">
    <property type="entry name" value="BTB"/>
    <property type="match status" value="1"/>
</dbReference>
<dbReference type="Proteomes" id="UP000054270">
    <property type="component" value="Unassembled WGS sequence"/>
</dbReference>
<gene>
    <name evidence="2" type="ORF">HYPSUDRAFT_798599</name>
</gene>
<sequence>MKYLGINSSPVFWFDDGNIVLQTGDTQFRVHRSLLASYSVIMKDCFEIPRAEVEETVEGCPVLRLDDSTKDIENLCGLLFGMYQVESKTVGFAYLETMLRLGPKYEIANFKIMALARLYQLFPRDLGEWEHTIDLRSELTRFSYQPTSKGFVFDVINAAYQTDSQIPSILPAAFLFLYLKHNLAEIISGVQRSDQSLATLQPQALHAALSGRTNFMSLWISLFRTRLEIDEEYRFRITYKIPGQYCMQKEVCMKSLANVLGQLTAQAVGIHPVCIPLQIREIWYEGDMPDPEEVLPEPFCEPCRHTLRDSFYSSQEDWWKSLPRCFQLPSWEKMQDFDM</sequence>
<protein>
    <recommendedName>
        <fullName evidence="1">BTB domain-containing protein</fullName>
    </recommendedName>
</protein>
<accession>A0A0D2LK11</accession>
<proteinExistence type="predicted"/>
<organism evidence="2 3">
    <name type="scientific">Hypholoma sublateritium (strain FD-334 SS-4)</name>
    <dbReference type="NCBI Taxonomy" id="945553"/>
    <lineage>
        <taxon>Eukaryota</taxon>
        <taxon>Fungi</taxon>
        <taxon>Dikarya</taxon>
        <taxon>Basidiomycota</taxon>
        <taxon>Agaricomycotina</taxon>
        <taxon>Agaricomycetes</taxon>
        <taxon>Agaricomycetidae</taxon>
        <taxon>Agaricales</taxon>
        <taxon>Agaricineae</taxon>
        <taxon>Strophariaceae</taxon>
        <taxon>Hypholoma</taxon>
    </lineage>
</organism>
<dbReference type="EMBL" id="KN817522">
    <property type="protein sequence ID" value="KJA28067.1"/>
    <property type="molecule type" value="Genomic_DNA"/>
</dbReference>
<dbReference type="AlphaFoldDB" id="A0A0D2LK11"/>
<dbReference type="InterPro" id="IPR000210">
    <property type="entry name" value="BTB/POZ_dom"/>
</dbReference>
<dbReference type="OMA" id="STHITHQ"/>
<feature type="domain" description="BTB" evidence="1">
    <location>
        <begin position="17"/>
        <end position="83"/>
    </location>
</feature>